<evidence type="ECO:0000313" key="2">
    <source>
        <dbReference type="Proteomes" id="UP001055072"/>
    </source>
</evidence>
<sequence length="416" mass="47426">MDVAIVAQAALEGDSKAVEAHNEDPPQPRMPQEILDHIVELVEDTATIATCSLTSRALSHFATKKRFRHLRVNGSNFLPILVELAASPHKASAVRRITLASSQRLRNELCLNHLRTMLSLLPKVESLSIENCSLVTDTGVQNAVDPSLYFAHGRAFPSVTDLAISGSSASMGLLLSLIDLFPKLRRISLCRRRWAFHRSEQTHVNTLVSSWRRPELRELRVTDSGTEIVPYLFPGDSLRQLEVLYLQGSMWEQRWWHVFRENVLYENVRQITVSGLGAYANSEEQLPQLPNTPNLRSLTLTDMLLTSNKDWIMSHKHYIRHFLACVIATNLEKLVFEFEYQPLADRTNIKISEWLHFLSQDKFSKLSQVVYYFEGAFEDGKEAEIREYVLEQHSGWERSDIVEVIVKDTNTNGISS</sequence>
<keyword evidence="2" id="KW-1185">Reference proteome</keyword>
<name>A0ACB8U702_9APHY</name>
<reference evidence="1" key="1">
    <citation type="journal article" date="2021" name="Environ. Microbiol.">
        <title>Gene family expansions and transcriptome signatures uncover fungal adaptations to wood decay.</title>
        <authorList>
            <person name="Hage H."/>
            <person name="Miyauchi S."/>
            <person name="Viragh M."/>
            <person name="Drula E."/>
            <person name="Min B."/>
            <person name="Chaduli D."/>
            <person name="Navarro D."/>
            <person name="Favel A."/>
            <person name="Norest M."/>
            <person name="Lesage-Meessen L."/>
            <person name="Balint B."/>
            <person name="Merenyi Z."/>
            <person name="de Eugenio L."/>
            <person name="Morin E."/>
            <person name="Martinez A.T."/>
            <person name="Baldrian P."/>
            <person name="Stursova M."/>
            <person name="Martinez M.J."/>
            <person name="Novotny C."/>
            <person name="Magnuson J.K."/>
            <person name="Spatafora J.W."/>
            <person name="Maurice S."/>
            <person name="Pangilinan J."/>
            <person name="Andreopoulos W."/>
            <person name="LaButti K."/>
            <person name="Hundley H."/>
            <person name="Na H."/>
            <person name="Kuo A."/>
            <person name="Barry K."/>
            <person name="Lipzen A."/>
            <person name="Henrissat B."/>
            <person name="Riley R."/>
            <person name="Ahrendt S."/>
            <person name="Nagy L.G."/>
            <person name="Grigoriev I.V."/>
            <person name="Martin F."/>
            <person name="Rosso M.N."/>
        </authorList>
    </citation>
    <scope>NUCLEOTIDE SEQUENCE</scope>
    <source>
        <strain evidence="1">CBS 384.51</strain>
    </source>
</reference>
<protein>
    <submittedName>
        <fullName evidence="1">Uncharacterized protein</fullName>
    </submittedName>
</protein>
<comment type="caution">
    <text evidence="1">The sequence shown here is derived from an EMBL/GenBank/DDBJ whole genome shotgun (WGS) entry which is preliminary data.</text>
</comment>
<organism evidence="1 2">
    <name type="scientific">Irpex rosettiformis</name>
    <dbReference type="NCBI Taxonomy" id="378272"/>
    <lineage>
        <taxon>Eukaryota</taxon>
        <taxon>Fungi</taxon>
        <taxon>Dikarya</taxon>
        <taxon>Basidiomycota</taxon>
        <taxon>Agaricomycotina</taxon>
        <taxon>Agaricomycetes</taxon>
        <taxon>Polyporales</taxon>
        <taxon>Irpicaceae</taxon>
        <taxon>Irpex</taxon>
    </lineage>
</organism>
<dbReference type="Proteomes" id="UP001055072">
    <property type="component" value="Unassembled WGS sequence"/>
</dbReference>
<dbReference type="EMBL" id="MU274909">
    <property type="protein sequence ID" value="KAI0089990.1"/>
    <property type="molecule type" value="Genomic_DNA"/>
</dbReference>
<proteinExistence type="predicted"/>
<gene>
    <name evidence="1" type="ORF">BDY19DRAFT_96014</name>
</gene>
<accession>A0ACB8U702</accession>
<evidence type="ECO:0000313" key="1">
    <source>
        <dbReference type="EMBL" id="KAI0089990.1"/>
    </source>
</evidence>